<sequence>MTAAVYNQAGELRIPALVWTAVLVLSVAAHLAFLIYGLPQLTWQSADPPEPVETKIVIQSEDLVFESADAVKSVVSEAAIPDAAAIQANETAADAVIPLSPEQAIPNGSETVRPEATKAAYTATVLPETLAPSLADSSDPVAPEQLDSNSAQPVSTPSVDAVAAVAVETISEQTPEALEAANQQILAVTPPETVVVAGQSNVTEIVQAAPEETALDVVQQVQDPATPESQIVETLAPTSEAANPLPVDVAAVVPAQVQPADISSSTTTRPAQSSTESVVVASQTVTPSTSSAVVTTSSSTVAPVSSAPVASSPVVVSSNSSASQVSAVVVPSSSASPVQVQSGTVKPVRPVEEQIAAVQPSEVDLPALNPSDPNPSNVPAAPVSSDPTANVPPDEVATIDPLANVSAYVANYDAGSCAHLSVMSAGTDTARVTAFGSAIDPFVLFDQRFTTDQGYGADIEVRLVTGRQCALLDALGISNGVEAPGLVELDRTVVTSGTRVSGVIQRDLPLGRIAQAEEAGLELDGKGPPELYLIDDAGQIHDGRSFVRVQTSTATLGGWRFSIPVTLITGGQSETALILAVWNRPKQKQPGSFGRLPAERIANVLASPGVYSLSAFKVSR</sequence>
<evidence type="ECO:0000313" key="4">
    <source>
        <dbReference type="Proteomes" id="UP000049983"/>
    </source>
</evidence>
<organism evidence="3 4">
    <name type="scientific">Roseibium album</name>
    <dbReference type="NCBI Taxonomy" id="311410"/>
    <lineage>
        <taxon>Bacteria</taxon>
        <taxon>Pseudomonadati</taxon>
        <taxon>Pseudomonadota</taxon>
        <taxon>Alphaproteobacteria</taxon>
        <taxon>Hyphomicrobiales</taxon>
        <taxon>Stappiaceae</taxon>
        <taxon>Roseibium</taxon>
    </lineage>
</organism>
<dbReference type="Proteomes" id="UP000049983">
    <property type="component" value="Unassembled WGS sequence"/>
</dbReference>
<feature type="compositionally biased region" description="Polar residues" evidence="1">
    <location>
        <begin position="146"/>
        <end position="155"/>
    </location>
</feature>
<gene>
    <name evidence="3" type="ORF">LA5096_06301</name>
</gene>
<dbReference type="AlphaFoldDB" id="A0A0M7AYX6"/>
<keyword evidence="4" id="KW-1185">Reference proteome</keyword>
<dbReference type="OrthoDB" id="7671731at2"/>
<feature type="region of interest" description="Disordered" evidence="1">
    <location>
        <begin position="282"/>
        <end position="308"/>
    </location>
</feature>
<dbReference type="EMBL" id="CXWC01000021">
    <property type="protein sequence ID" value="CTQ79642.1"/>
    <property type="molecule type" value="Genomic_DNA"/>
</dbReference>
<evidence type="ECO:0000256" key="1">
    <source>
        <dbReference type="SAM" id="MobiDB-lite"/>
    </source>
</evidence>
<keyword evidence="2" id="KW-0472">Membrane</keyword>
<name>A0A0M7AYX6_9HYPH</name>
<accession>A0A0M7AYX6</accession>
<proteinExistence type="predicted"/>
<keyword evidence="2" id="KW-1133">Transmembrane helix</keyword>
<protein>
    <submittedName>
        <fullName evidence="3">Uncharacterized protein</fullName>
    </submittedName>
</protein>
<feature type="region of interest" description="Disordered" evidence="1">
    <location>
        <begin position="359"/>
        <end position="393"/>
    </location>
</feature>
<dbReference type="STRING" id="311410.LA5095_03996"/>
<dbReference type="GeneID" id="97673517"/>
<evidence type="ECO:0000256" key="2">
    <source>
        <dbReference type="SAM" id="Phobius"/>
    </source>
</evidence>
<feature type="region of interest" description="Disordered" evidence="1">
    <location>
        <begin position="133"/>
        <end position="155"/>
    </location>
</feature>
<reference evidence="4" key="1">
    <citation type="submission" date="2015-07" db="EMBL/GenBank/DDBJ databases">
        <authorList>
            <person name="Rodrigo-Torres Lidia"/>
            <person name="Arahal R.David."/>
        </authorList>
    </citation>
    <scope>NUCLEOTIDE SEQUENCE [LARGE SCALE GENOMIC DNA]</scope>
    <source>
        <strain evidence="4">CECT 5096</strain>
    </source>
</reference>
<keyword evidence="2" id="KW-0812">Transmembrane</keyword>
<feature type="transmembrane region" description="Helical" evidence="2">
    <location>
        <begin position="16"/>
        <end position="38"/>
    </location>
</feature>
<dbReference type="RefSeq" id="WP_055118133.1">
    <property type="nucleotide sequence ID" value="NZ_CXWA01000011.1"/>
</dbReference>
<evidence type="ECO:0000313" key="3">
    <source>
        <dbReference type="EMBL" id="CTQ79642.1"/>
    </source>
</evidence>